<sequence>MPRPANAASQAKALQAQATASAVDPRPKPRQAPNSILASGLSREALTRLTAQGFHIETQTQGSIAPQIVRLRVPQGTSLTQARQRVRLLDARASTDFDHFYYLDEGAVACVGAECQAASLVNWSSSDAAQCGPTPLIGLIDTGINLEHEALKDQAIEVVPRPASHADASLRDHGTAVAALLVGRPDSQTPGLLPQAKIIAVEAFYRDGGTADRTDVLSLVDAIEALAKRGVQVMNMSLSGPANELLQKAIEAAQAKGIVLIAAVGNNGAGAQPSYPAAYPGVVAVTAVDQDLKVYRRATQGAYVDLSAPGVKVWTASAQGSGALRTGTSYAVPFVSAAAGLLLASNPELDTKGVQSRLEEHTRDLGKSGWDPTFGFGLIQMAGLCAQPAEPTSISRAKRRPGAPPFKAQTSDMP</sequence>
<proteinExistence type="inferred from homology"/>
<evidence type="ECO:0000256" key="6">
    <source>
        <dbReference type="RuleBase" id="RU003355"/>
    </source>
</evidence>
<dbReference type="Proteomes" id="UP000321085">
    <property type="component" value="Unassembled WGS sequence"/>
</dbReference>
<dbReference type="InterPro" id="IPR000209">
    <property type="entry name" value="Peptidase_S8/S53_dom"/>
</dbReference>
<keyword evidence="2 5" id="KW-0645">Protease</keyword>
<evidence type="ECO:0000256" key="4">
    <source>
        <dbReference type="ARBA" id="ARBA00022825"/>
    </source>
</evidence>
<comment type="caution">
    <text evidence="9">The sequence shown here is derived from an EMBL/GenBank/DDBJ whole genome shotgun (WGS) entry which is preliminary data.</text>
</comment>
<organism evidence="9 10">
    <name type="scientific">Microvirga aerophila</name>
    <dbReference type="NCBI Taxonomy" id="670291"/>
    <lineage>
        <taxon>Bacteria</taxon>
        <taxon>Pseudomonadati</taxon>
        <taxon>Pseudomonadota</taxon>
        <taxon>Alphaproteobacteria</taxon>
        <taxon>Hyphomicrobiales</taxon>
        <taxon>Methylobacteriaceae</taxon>
        <taxon>Microvirga</taxon>
    </lineage>
</organism>
<evidence type="ECO:0000313" key="10">
    <source>
        <dbReference type="Proteomes" id="UP000321085"/>
    </source>
</evidence>
<comment type="similarity">
    <text evidence="1 5 6">Belongs to the peptidase S8 family.</text>
</comment>
<dbReference type="PANTHER" id="PTHR43806:SF11">
    <property type="entry name" value="CEREVISIN-RELATED"/>
    <property type="match status" value="1"/>
</dbReference>
<evidence type="ECO:0000256" key="2">
    <source>
        <dbReference type="ARBA" id="ARBA00022670"/>
    </source>
</evidence>
<dbReference type="InterPro" id="IPR023828">
    <property type="entry name" value="Peptidase_S8_Ser-AS"/>
</dbReference>
<reference evidence="9 10" key="1">
    <citation type="submission" date="2019-07" db="EMBL/GenBank/DDBJ databases">
        <title>Whole genome shotgun sequence of Microvirga aerophila NBRC 106136.</title>
        <authorList>
            <person name="Hosoyama A."/>
            <person name="Uohara A."/>
            <person name="Ohji S."/>
            <person name="Ichikawa N."/>
        </authorList>
    </citation>
    <scope>NUCLEOTIDE SEQUENCE [LARGE SCALE GENOMIC DNA]</scope>
    <source>
        <strain evidence="9 10">NBRC 106136</strain>
    </source>
</reference>
<keyword evidence="4 5" id="KW-0720">Serine protease</keyword>
<dbReference type="AlphaFoldDB" id="A0A512C594"/>
<evidence type="ECO:0000256" key="1">
    <source>
        <dbReference type="ARBA" id="ARBA00011073"/>
    </source>
</evidence>
<dbReference type="CDD" id="cd05561">
    <property type="entry name" value="Peptidases_S8_4"/>
    <property type="match status" value="1"/>
</dbReference>
<dbReference type="SUPFAM" id="SSF52743">
    <property type="entry name" value="Subtilisin-like"/>
    <property type="match status" value="1"/>
</dbReference>
<dbReference type="InterPro" id="IPR023827">
    <property type="entry name" value="Peptidase_S8_Asp-AS"/>
</dbReference>
<name>A0A512C594_9HYPH</name>
<feature type="active site" description="Charge relay system" evidence="5">
    <location>
        <position position="329"/>
    </location>
</feature>
<evidence type="ECO:0000256" key="5">
    <source>
        <dbReference type="PROSITE-ProRule" id="PRU01240"/>
    </source>
</evidence>
<dbReference type="PROSITE" id="PS51892">
    <property type="entry name" value="SUBTILASE"/>
    <property type="match status" value="1"/>
</dbReference>
<evidence type="ECO:0000313" key="9">
    <source>
        <dbReference type="EMBL" id="GEO19330.1"/>
    </source>
</evidence>
<dbReference type="GO" id="GO:0004252">
    <property type="term" value="F:serine-type endopeptidase activity"/>
    <property type="evidence" value="ECO:0007669"/>
    <property type="project" value="UniProtKB-UniRule"/>
</dbReference>
<keyword evidence="10" id="KW-1185">Reference proteome</keyword>
<dbReference type="Gene3D" id="3.40.50.200">
    <property type="entry name" value="Peptidase S8/S53 domain"/>
    <property type="match status" value="1"/>
</dbReference>
<gene>
    <name evidence="9" type="ORF">MAE02_70260</name>
</gene>
<evidence type="ECO:0000256" key="7">
    <source>
        <dbReference type="SAM" id="MobiDB-lite"/>
    </source>
</evidence>
<dbReference type="PROSITE" id="PS00138">
    <property type="entry name" value="SUBTILASE_SER"/>
    <property type="match status" value="1"/>
</dbReference>
<feature type="active site" description="Charge relay system" evidence="5">
    <location>
        <position position="173"/>
    </location>
</feature>
<feature type="active site" description="Charge relay system" evidence="5">
    <location>
        <position position="141"/>
    </location>
</feature>
<protein>
    <submittedName>
        <fullName evidence="9">Protease</fullName>
    </submittedName>
</protein>
<feature type="region of interest" description="Disordered" evidence="7">
    <location>
        <begin position="1"/>
        <end position="37"/>
    </location>
</feature>
<dbReference type="RefSeq" id="WP_114189489.1">
    <property type="nucleotide sequence ID" value="NZ_QOIO01000161.1"/>
</dbReference>
<feature type="domain" description="Peptidase S8/S53" evidence="8">
    <location>
        <begin position="135"/>
        <end position="377"/>
    </location>
</feature>
<keyword evidence="3 5" id="KW-0378">Hydrolase</keyword>
<dbReference type="OrthoDB" id="5405281at2"/>
<feature type="region of interest" description="Disordered" evidence="7">
    <location>
        <begin position="390"/>
        <end position="414"/>
    </location>
</feature>
<evidence type="ECO:0000259" key="8">
    <source>
        <dbReference type="Pfam" id="PF00082"/>
    </source>
</evidence>
<dbReference type="Pfam" id="PF00082">
    <property type="entry name" value="Peptidase_S8"/>
    <property type="match status" value="1"/>
</dbReference>
<dbReference type="InterPro" id="IPR015500">
    <property type="entry name" value="Peptidase_S8_subtilisin-rel"/>
</dbReference>
<dbReference type="PROSITE" id="PS00136">
    <property type="entry name" value="SUBTILASE_ASP"/>
    <property type="match status" value="1"/>
</dbReference>
<evidence type="ECO:0000256" key="3">
    <source>
        <dbReference type="ARBA" id="ARBA00022801"/>
    </source>
</evidence>
<dbReference type="InterPro" id="IPR036852">
    <property type="entry name" value="Peptidase_S8/S53_dom_sf"/>
</dbReference>
<accession>A0A512C594</accession>
<feature type="compositionally biased region" description="Low complexity" evidence="7">
    <location>
        <begin position="1"/>
        <end position="22"/>
    </location>
</feature>
<dbReference type="EMBL" id="BJYU01000432">
    <property type="protein sequence ID" value="GEO19330.1"/>
    <property type="molecule type" value="Genomic_DNA"/>
</dbReference>
<dbReference type="PANTHER" id="PTHR43806">
    <property type="entry name" value="PEPTIDASE S8"/>
    <property type="match status" value="1"/>
</dbReference>
<dbReference type="InterPro" id="IPR050131">
    <property type="entry name" value="Peptidase_S8_subtilisin-like"/>
</dbReference>
<dbReference type="GO" id="GO:0006508">
    <property type="term" value="P:proteolysis"/>
    <property type="evidence" value="ECO:0007669"/>
    <property type="project" value="UniProtKB-KW"/>
</dbReference>
<dbReference type="PRINTS" id="PR00723">
    <property type="entry name" value="SUBTILISIN"/>
</dbReference>